<dbReference type="AlphaFoldDB" id="A0A382W3X0"/>
<dbReference type="CDD" id="cd18084">
    <property type="entry name" value="RsmE-like"/>
    <property type="match status" value="1"/>
</dbReference>
<accession>A0A382W3X0</accession>
<comment type="function">
    <text evidence="9">Specifically methylates the N3 position of the uracil ring of uridine 1498 (m3U1498) in 16S rRNA. Acts on the fully assembled 30S ribosomal subunit.</text>
</comment>
<dbReference type="InterPro" id="IPR046886">
    <property type="entry name" value="RsmE_MTase_dom"/>
</dbReference>
<keyword evidence="7" id="KW-0808">Transferase</keyword>
<evidence type="ECO:0000256" key="7">
    <source>
        <dbReference type="ARBA" id="ARBA00022679"/>
    </source>
</evidence>
<keyword evidence="4" id="KW-0963">Cytoplasm</keyword>
<evidence type="ECO:0000256" key="4">
    <source>
        <dbReference type="ARBA" id="ARBA00022490"/>
    </source>
</evidence>
<dbReference type="InterPro" id="IPR006700">
    <property type="entry name" value="RsmE"/>
</dbReference>
<comment type="subcellular location">
    <subcellularLocation>
        <location evidence="1">Cytoplasm</location>
    </subcellularLocation>
</comment>
<protein>
    <recommendedName>
        <fullName evidence="3">16S rRNA (uracil(1498)-N(3))-methyltransferase</fullName>
        <ecNumber evidence="3">2.1.1.193</ecNumber>
    </recommendedName>
</protein>
<evidence type="ECO:0000256" key="2">
    <source>
        <dbReference type="ARBA" id="ARBA00005528"/>
    </source>
</evidence>
<keyword evidence="6" id="KW-0489">Methyltransferase</keyword>
<dbReference type="Pfam" id="PF04452">
    <property type="entry name" value="Methyltrans_RNA"/>
    <property type="match status" value="1"/>
</dbReference>
<evidence type="ECO:0000256" key="1">
    <source>
        <dbReference type="ARBA" id="ARBA00004496"/>
    </source>
</evidence>
<dbReference type="EC" id="2.1.1.193" evidence="3"/>
<reference evidence="12" key="1">
    <citation type="submission" date="2018-05" db="EMBL/GenBank/DDBJ databases">
        <authorList>
            <person name="Lanie J.A."/>
            <person name="Ng W.-L."/>
            <person name="Kazmierczak K.M."/>
            <person name="Andrzejewski T.M."/>
            <person name="Davidsen T.M."/>
            <person name="Wayne K.J."/>
            <person name="Tettelin H."/>
            <person name="Glass J.I."/>
            <person name="Rusch D."/>
            <person name="Podicherti R."/>
            <person name="Tsui H.-C.T."/>
            <person name="Winkler M.E."/>
        </authorList>
    </citation>
    <scope>NUCLEOTIDE SEQUENCE</scope>
</reference>
<dbReference type="EMBL" id="UINC01156520">
    <property type="protein sequence ID" value="SVD52985.1"/>
    <property type="molecule type" value="Genomic_DNA"/>
</dbReference>
<dbReference type="PIRSF" id="PIRSF015601">
    <property type="entry name" value="MTase_slr0722"/>
    <property type="match status" value="1"/>
</dbReference>
<dbReference type="SUPFAM" id="SSF75217">
    <property type="entry name" value="alpha/beta knot"/>
    <property type="match status" value="1"/>
</dbReference>
<evidence type="ECO:0000256" key="9">
    <source>
        <dbReference type="ARBA" id="ARBA00025699"/>
    </source>
</evidence>
<comment type="catalytic activity">
    <reaction evidence="10">
        <text>uridine(1498) in 16S rRNA + S-adenosyl-L-methionine = N(3)-methyluridine(1498) in 16S rRNA + S-adenosyl-L-homocysteine + H(+)</text>
        <dbReference type="Rhea" id="RHEA:42920"/>
        <dbReference type="Rhea" id="RHEA-COMP:10283"/>
        <dbReference type="Rhea" id="RHEA-COMP:10284"/>
        <dbReference type="ChEBI" id="CHEBI:15378"/>
        <dbReference type="ChEBI" id="CHEBI:57856"/>
        <dbReference type="ChEBI" id="CHEBI:59789"/>
        <dbReference type="ChEBI" id="CHEBI:65315"/>
        <dbReference type="ChEBI" id="CHEBI:74502"/>
        <dbReference type="EC" id="2.1.1.193"/>
    </reaction>
</comment>
<keyword evidence="8" id="KW-0949">S-adenosyl-L-methionine</keyword>
<dbReference type="GO" id="GO:0005737">
    <property type="term" value="C:cytoplasm"/>
    <property type="evidence" value="ECO:0007669"/>
    <property type="project" value="UniProtKB-SubCell"/>
</dbReference>
<dbReference type="GO" id="GO:0070042">
    <property type="term" value="F:rRNA (uridine-N3-)-methyltransferase activity"/>
    <property type="evidence" value="ECO:0007669"/>
    <property type="project" value="TreeGrafter"/>
</dbReference>
<sequence length="248" mass="26722">MNLMLFDDVFESVRLERADPRAQHLRKVLRAKIGTLVFLGFVNGARARAKVVAVEADGAFELEVVGTEPAPAPLPITLLIGLPRPHTAKRILFEAASLGVAGIHFLEAERSEPSYAQSSLWQTDEWRDRIRLGTEQAFGTHLPQVAMHADLQSAISALHGADVHVALDNYEAKGALGAVLPDAGASAVIALGPERGWSPEERDVFRKNGWKLAHMGAHVLRAETACVAAVSATATKLGLWTEQTATTL</sequence>
<evidence type="ECO:0000259" key="11">
    <source>
        <dbReference type="Pfam" id="PF04452"/>
    </source>
</evidence>
<evidence type="ECO:0000256" key="8">
    <source>
        <dbReference type="ARBA" id="ARBA00022691"/>
    </source>
</evidence>
<dbReference type="NCBIfam" id="TIGR00046">
    <property type="entry name" value="RsmE family RNA methyltransferase"/>
    <property type="match status" value="1"/>
</dbReference>
<evidence type="ECO:0000256" key="6">
    <source>
        <dbReference type="ARBA" id="ARBA00022603"/>
    </source>
</evidence>
<dbReference type="InterPro" id="IPR029028">
    <property type="entry name" value="Alpha/beta_knot_MTases"/>
</dbReference>
<keyword evidence="5" id="KW-0698">rRNA processing</keyword>
<evidence type="ECO:0000313" key="12">
    <source>
        <dbReference type="EMBL" id="SVD52985.1"/>
    </source>
</evidence>
<evidence type="ECO:0000256" key="5">
    <source>
        <dbReference type="ARBA" id="ARBA00022552"/>
    </source>
</evidence>
<evidence type="ECO:0000256" key="10">
    <source>
        <dbReference type="ARBA" id="ARBA00047944"/>
    </source>
</evidence>
<evidence type="ECO:0000256" key="3">
    <source>
        <dbReference type="ARBA" id="ARBA00012328"/>
    </source>
</evidence>
<feature type="domain" description="Ribosomal RNA small subunit methyltransferase E methyltransferase" evidence="11">
    <location>
        <begin position="71"/>
        <end position="232"/>
    </location>
</feature>
<name>A0A382W3X0_9ZZZZ</name>
<dbReference type="GO" id="GO:0070475">
    <property type="term" value="P:rRNA base methylation"/>
    <property type="evidence" value="ECO:0007669"/>
    <property type="project" value="TreeGrafter"/>
</dbReference>
<proteinExistence type="inferred from homology"/>
<dbReference type="Gene3D" id="3.40.1280.10">
    <property type="match status" value="1"/>
</dbReference>
<dbReference type="InterPro" id="IPR029026">
    <property type="entry name" value="tRNA_m1G_MTases_N"/>
</dbReference>
<organism evidence="12">
    <name type="scientific">marine metagenome</name>
    <dbReference type="NCBI Taxonomy" id="408172"/>
    <lineage>
        <taxon>unclassified sequences</taxon>
        <taxon>metagenomes</taxon>
        <taxon>ecological metagenomes</taxon>
    </lineage>
</organism>
<dbReference type="PANTHER" id="PTHR30027:SF3">
    <property type="entry name" value="16S RRNA (URACIL(1498)-N(3))-METHYLTRANSFERASE"/>
    <property type="match status" value="1"/>
</dbReference>
<comment type="similarity">
    <text evidence="2">Belongs to the RNA methyltransferase RsmE family.</text>
</comment>
<gene>
    <name evidence="12" type="ORF">METZ01_LOCUS405839</name>
</gene>
<dbReference type="PANTHER" id="PTHR30027">
    <property type="entry name" value="RIBOSOMAL RNA SMALL SUBUNIT METHYLTRANSFERASE E"/>
    <property type="match status" value="1"/>
</dbReference>